<dbReference type="Gene3D" id="2.60.120.600">
    <property type="entry name" value="Domain of unknown function DUF1214, C-terminal domain"/>
    <property type="match status" value="1"/>
</dbReference>
<feature type="non-terminal residue" evidence="1">
    <location>
        <position position="1"/>
    </location>
</feature>
<gene>
    <name evidence="1" type="ORF">S01H4_56601</name>
</gene>
<dbReference type="AlphaFoldDB" id="X1F2J1"/>
<dbReference type="EMBL" id="BART01032815">
    <property type="protein sequence ID" value="GAH15003.1"/>
    <property type="molecule type" value="Genomic_DNA"/>
</dbReference>
<reference evidence="1" key="1">
    <citation type="journal article" date="2014" name="Front. Microbiol.">
        <title>High frequency of phylogenetically diverse reductive dehalogenase-homologous genes in deep subseafloor sedimentary metagenomes.</title>
        <authorList>
            <person name="Kawai M."/>
            <person name="Futagami T."/>
            <person name="Toyoda A."/>
            <person name="Takaki Y."/>
            <person name="Nishi S."/>
            <person name="Hori S."/>
            <person name="Arai W."/>
            <person name="Tsubouchi T."/>
            <person name="Morono Y."/>
            <person name="Uchiyama I."/>
            <person name="Ito T."/>
            <person name="Fujiyama A."/>
            <person name="Inagaki F."/>
            <person name="Takami H."/>
        </authorList>
    </citation>
    <scope>NUCLEOTIDE SEQUENCE</scope>
    <source>
        <strain evidence="1">Expedition CK06-06</strain>
    </source>
</reference>
<dbReference type="SUPFAM" id="SSF160935">
    <property type="entry name" value="VPA0735-like"/>
    <property type="match status" value="1"/>
</dbReference>
<proteinExistence type="predicted"/>
<evidence type="ECO:0000313" key="1">
    <source>
        <dbReference type="EMBL" id="GAH15003.1"/>
    </source>
</evidence>
<protein>
    <submittedName>
        <fullName evidence="1">Uncharacterized protein</fullName>
    </submittedName>
</protein>
<accession>X1F2J1</accession>
<organism evidence="1">
    <name type="scientific">marine sediment metagenome</name>
    <dbReference type="NCBI Taxonomy" id="412755"/>
    <lineage>
        <taxon>unclassified sequences</taxon>
        <taxon>metagenomes</taxon>
        <taxon>ecological metagenomes</taxon>
    </lineage>
</organism>
<dbReference type="InterPro" id="IPR037049">
    <property type="entry name" value="DUF1214_C_sf"/>
</dbReference>
<sequence length="30" mass="3752">FRFYGPKMAYFDQSWKLPQIEETDFSKYTK</sequence>
<name>X1F2J1_9ZZZZ</name>
<comment type="caution">
    <text evidence="1">The sequence shown here is derived from an EMBL/GenBank/DDBJ whole genome shotgun (WGS) entry which is preliminary data.</text>
</comment>